<dbReference type="AlphaFoldDB" id="C7LZD7"/>
<reference evidence="1 2" key="1">
    <citation type="journal article" date="2009" name="Stand. Genomic Sci.">
        <title>Complete genome sequence of Acidimicrobium ferrooxidans type strain (ICP).</title>
        <authorList>
            <person name="Clum A."/>
            <person name="Nolan M."/>
            <person name="Lang E."/>
            <person name="Glavina Del Rio T."/>
            <person name="Tice H."/>
            <person name="Copeland A."/>
            <person name="Cheng J.F."/>
            <person name="Lucas S."/>
            <person name="Chen F."/>
            <person name="Bruce D."/>
            <person name="Goodwin L."/>
            <person name="Pitluck S."/>
            <person name="Ivanova N."/>
            <person name="Mavrommatis K."/>
            <person name="Mikhailova N."/>
            <person name="Pati A."/>
            <person name="Chen A."/>
            <person name="Palaniappan K."/>
            <person name="Goker M."/>
            <person name="Spring S."/>
            <person name="Land M."/>
            <person name="Hauser L."/>
            <person name="Chang Y.J."/>
            <person name="Jeffries C.C."/>
            <person name="Chain P."/>
            <person name="Bristow J."/>
            <person name="Eisen J.A."/>
            <person name="Markowitz V."/>
            <person name="Hugenholtz P."/>
            <person name="Kyrpides N.C."/>
            <person name="Klenk H.P."/>
            <person name="Lapidus A."/>
        </authorList>
    </citation>
    <scope>NUCLEOTIDE SEQUENCE [LARGE SCALE GENOMIC DNA]</scope>
    <source>
        <strain evidence="2">DSM 10331 / JCM 15462 / NBRC 103882 / ICP</strain>
    </source>
</reference>
<proteinExistence type="predicted"/>
<evidence type="ECO:0000313" key="2">
    <source>
        <dbReference type="Proteomes" id="UP000000771"/>
    </source>
</evidence>
<dbReference type="EMBL" id="CP001631">
    <property type="protein sequence ID" value="ACU54095.1"/>
    <property type="molecule type" value="Genomic_DNA"/>
</dbReference>
<dbReference type="eggNOG" id="ENOG50321GA">
    <property type="taxonomic scope" value="Bacteria"/>
</dbReference>
<dbReference type="OrthoDB" id="5245160at2"/>
<evidence type="ECO:0000313" key="1">
    <source>
        <dbReference type="EMBL" id="ACU54095.1"/>
    </source>
</evidence>
<sequence>MALAPRSKKVLGWGVGIAAILVAAIGSLAAIPSGGGEEASSPIPYSATTSLGAWQGLDPGNVIPANIERTILIPADATITGRHNANPYGTEFDAWVWLRSALTPSEIRNFFVAALPDEGWHVESASASSTATTIIASKAGSDGSYWEVGIKDPTPGPGGARLQVRLLQVSFS</sequence>
<organism evidence="1 2">
    <name type="scientific">Acidimicrobium ferrooxidans (strain DSM 10331 / JCM 15462 / NBRC 103882 / ICP)</name>
    <dbReference type="NCBI Taxonomy" id="525909"/>
    <lineage>
        <taxon>Bacteria</taxon>
        <taxon>Bacillati</taxon>
        <taxon>Actinomycetota</taxon>
        <taxon>Acidimicrobiia</taxon>
        <taxon>Acidimicrobiales</taxon>
        <taxon>Acidimicrobiaceae</taxon>
        <taxon>Acidimicrobium</taxon>
    </lineage>
</organism>
<dbReference type="Proteomes" id="UP000000771">
    <property type="component" value="Chromosome"/>
</dbReference>
<accession>C7LZD7</accession>
<dbReference type="RefSeq" id="WP_015798581.1">
    <property type="nucleotide sequence ID" value="NC_013124.1"/>
</dbReference>
<dbReference type="HOGENOM" id="CLU_1551962_0_0_11"/>
<protein>
    <submittedName>
        <fullName evidence="1">Uncharacterized protein</fullName>
    </submittedName>
</protein>
<keyword evidence="2" id="KW-1185">Reference proteome</keyword>
<gene>
    <name evidence="1" type="ordered locus">Afer_1162</name>
</gene>
<name>C7LZD7_ACIFD</name>
<dbReference type="KEGG" id="afo:Afer_1162"/>